<accession>A0A6B3TXB1</accession>
<organism evidence="3 4">
    <name type="scientific">Neobacillus thermocopriae</name>
    <dbReference type="NCBI Taxonomy" id="1215031"/>
    <lineage>
        <taxon>Bacteria</taxon>
        <taxon>Bacillati</taxon>
        <taxon>Bacillota</taxon>
        <taxon>Bacilli</taxon>
        <taxon>Bacillales</taxon>
        <taxon>Bacillaceae</taxon>
        <taxon>Neobacillus</taxon>
    </lineage>
</organism>
<evidence type="ECO:0000256" key="1">
    <source>
        <dbReference type="SAM" id="Phobius"/>
    </source>
</evidence>
<keyword evidence="1" id="KW-0812">Transmembrane</keyword>
<reference evidence="3" key="1">
    <citation type="submission" date="2020-02" db="EMBL/GenBank/DDBJ databases">
        <title>Bacillus sedimentmangrovi sp. nov., isolated from sediment of the mangrove ecosystem.</title>
        <authorList>
            <person name="Liu G."/>
        </authorList>
    </citation>
    <scope>NUCLEOTIDE SEQUENCE [LARGE SCALE GENOMIC DNA]</scope>
    <source>
        <strain evidence="3">SgZ-7</strain>
    </source>
</reference>
<evidence type="ECO:0000313" key="4">
    <source>
        <dbReference type="Proteomes" id="UP000481621"/>
    </source>
</evidence>
<dbReference type="InterPro" id="IPR009589">
    <property type="entry name" value="PH_YyaB-like"/>
</dbReference>
<dbReference type="AlphaFoldDB" id="A0A6B3TXB1"/>
<keyword evidence="1" id="KW-1133">Transmembrane helix</keyword>
<dbReference type="RefSeq" id="WP_163252709.1">
    <property type="nucleotide sequence ID" value="NZ_JAAIUV010000038.1"/>
</dbReference>
<dbReference type="EMBL" id="JAAIUV010000038">
    <property type="protein sequence ID" value="NEX80257.1"/>
    <property type="molecule type" value="Genomic_DNA"/>
</dbReference>
<proteinExistence type="predicted"/>
<comment type="caution">
    <text evidence="3">The sequence shown here is derived from an EMBL/GenBank/DDBJ whole genome shotgun (WGS) entry which is preliminary data.</text>
</comment>
<protein>
    <submittedName>
        <fullName evidence="3">PH domain-containing protein</fullName>
    </submittedName>
</protein>
<dbReference type="Proteomes" id="UP000481621">
    <property type="component" value="Unassembled WGS sequence"/>
</dbReference>
<dbReference type="GO" id="GO:0030153">
    <property type="term" value="P:bacteriocin immunity"/>
    <property type="evidence" value="ECO:0007669"/>
    <property type="project" value="InterPro"/>
</dbReference>
<keyword evidence="1" id="KW-0472">Membrane</keyword>
<gene>
    <name evidence="3" type="ORF">G4Z05_15610</name>
</gene>
<name>A0A6B3TXB1_9BACI</name>
<feature type="transmembrane region" description="Helical" evidence="1">
    <location>
        <begin position="38"/>
        <end position="57"/>
    </location>
</feature>
<sequence length="144" mass="16339">MMFRSKIDGVFITCLSIAILIIAAVTLLPPLLDKEASITVVMIMVAIFLISVSFLLWTTFSIKYIFYEDYLFVKGGPFRSKIAYPSITKMTPMNDLFTGYRILSSKEGLELFYQSATLGSVKISPKNRDEFISELKKRCPNIEI</sequence>
<evidence type="ECO:0000259" key="2">
    <source>
        <dbReference type="Pfam" id="PF06713"/>
    </source>
</evidence>
<feature type="transmembrane region" description="Helical" evidence="1">
    <location>
        <begin position="9"/>
        <end position="32"/>
    </location>
</feature>
<dbReference type="Pfam" id="PF06713">
    <property type="entry name" value="bPH_4"/>
    <property type="match status" value="1"/>
</dbReference>
<feature type="domain" description="Uncharacterized protein YyaB-like PH" evidence="2">
    <location>
        <begin position="62"/>
        <end position="139"/>
    </location>
</feature>
<evidence type="ECO:0000313" key="3">
    <source>
        <dbReference type="EMBL" id="NEX80257.1"/>
    </source>
</evidence>
<keyword evidence="4" id="KW-1185">Reference proteome</keyword>